<evidence type="ECO:0000256" key="5">
    <source>
        <dbReference type="ARBA" id="ARBA00023136"/>
    </source>
</evidence>
<evidence type="ECO:0000256" key="2">
    <source>
        <dbReference type="ARBA" id="ARBA00022475"/>
    </source>
</evidence>
<evidence type="ECO:0000313" key="8">
    <source>
        <dbReference type="Proteomes" id="UP001177769"/>
    </source>
</evidence>
<gene>
    <name evidence="7" type="ORF">PFX98_13655</name>
</gene>
<proteinExistence type="predicted"/>
<evidence type="ECO:0000256" key="4">
    <source>
        <dbReference type="ARBA" id="ARBA00022989"/>
    </source>
</evidence>
<feature type="transmembrane region" description="Helical" evidence="6">
    <location>
        <begin position="297"/>
        <end position="319"/>
    </location>
</feature>
<feature type="transmembrane region" description="Helical" evidence="6">
    <location>
        <begin position="268"/>
        <end position="285"/>
    </location>
</feature>
<keyword evidence="4 6" id="KW-1133">Transmembrane helix</keyword>
<feature type="transmembrane region" description="Helical" evidence="6">
    <location>
        <begin position="339"/>
        <end position="359"/>
    </location>
</feature>
<protein>
    <submittedName>
        <fullName evidence="7">Flippase</fullName>
    </submittedName>
</protein>
<dbReference type="Pfam" id="PF13440">
    <property type="entry name" value="Polysacc_synt_3"/>
    <property type="match status" value="1"/>
</dbReference>
<feature type="transmembrane region" description="Helical" evidence="6">
    <location>
        <begin position="41"/>
        <end position="61"/>
    </location>
</feature>
<feature type="transmembrane region" description="Helical" evidence="6">
    <location>
        <begin position="371"/>
        <end position="391"/>
    </location>
</feature>
<evidence type="ECO:0000256" key="6">
    <source>
        <dbReference type="SAM" id="Phobius"/>
    </source>
</evidence>
<dbReference type="GO" id="GO:0005886">
    <property type="term" value="C:plasma membrane"/>
    <property type="evidence" value="ECO:0007669"/>
    <property type="project" value="UniProtKB-SubCell"/>
</dbReference>
<keyword evidence="2" id="KW-1003">Cell membrane</keyword>
<reference evidence="7" key="1">
    <citation type="submission" date="2023-01" db="EMBL/GenBank/DDBJ databases">
        <title>Whole genome sequence of Paucibacter sp. S2-9 isolated from pond sediment.</title>
        <authorList>
            <person name="Jung J.Y."/>
        </authorList>
    </citation>
    <scope>NUCLEOTIDE SEQUENCE</scope>
    <source>
        <strain evidence="7">S2-9</strain>
    </source>
</reference>
<name>A0AA95SNQ1_9BURK</name>
<dbReference type="AlphaFoldDB" id="A0AA95SNQ1"/>
<dbReference type="PANTHER" id="PTHR30250">
    <property type="entry name" value="PST FAMILY PREDICTED COLANIC ACID TRANSPORTER"/>
    <property type="match status" value="1"/>
</dbReference>
<evidence type="ECO:0000256" key="1">
    <source>
        <dbReference type="ARBA" id="ARBA00004651"/>
    </source>
</evidence>
<dbReference type="RefSeq" id="WP_285231051.1">
    <property type="nucleotide sequence ID" value="NZ_CP116346.1"/>
</dbReference>
<feature type="transmembrane region" description="Helical" evidence="6">
    <location>
        <begin position="221"/>
        <end position="241"/>
    </location>
</feature>
<comment type="subcellular location">
    <subcellularLocation>
        <location evidence="1">Cell membrane</location>
        <topology evidence="1">Multi-pass membrane protein</topology>
    </subcellularLocation>
</comment>
<dbReference type="EMBL" id="CP116346">
    <property type="protein sequence ID" value="WIT09981.1"/>
    <property type="molecule type" value="Genomic_DNA"/>
</dbReference>
<feature type="transmembrane region" description="Helical" evidence="6">
    <location>
        <begin position="429"/>
        <end position="448"/>
    </location>
</feature>
<dbReference type="CDD" id="cd13128">
    <property type="entry name" value="MATE_Wzx_like"/>
    <property type="match status" value="1"/>
</dbReference>
<keyword evidence="3 6" id="KW-0812">Transmembrane</keyword>
<evidence type="ECO:0000313" key="7">
    <source>
        <dbReference type="EMBL" id="WIT09981.1"/>
    </source>
</evidence>
<keyword evidence="8" id="KW-1185">Reference proteome</keyword>
<feature type="transmembrane region" description="Helical" evidence="6">
    <location>
        <begin position="179"/>
        <end position="201"/>
    </location>
</feature>
<keyword evidence="5 6" id="KW-0472">Membrane</keyword>
<sequence length="479" mass="51333">MKLARHTFFNLLGLGAPLLFALVSIPVLVRVLGPERFGLLTLIWAVTSYFGLFDLGLGRALTQQLAITLDRKEDGQVGPLSATALALMAALGLVGGALMMALAPWGVDLIKQLPDRQEAINATLVMGLAMPFIVLTAGLRGMLEACHAFEVLNYIRLPMGLWTFVGPWLVVLWRGPDLFTITVALAAGRVLACAVHGWLAWRALPQLRGRLRLERAWLRPLLVSGGWLTLSNLVSPFMGYVDRFVIGASVSAAAVAFYATPQEIVTKLWIIPGALTAVLFPAFAAQVAKQDGSAWGLFDRAVATLFVVLLPITAALALFAHELLGWWIGPEFARQSGPILQVFALGILINCLAHVPLTWLHGAGHFRAPALLHCAELPLFVLALWLLSARWGLMGAALAWLLRMLLDSAALFALVWRERGGAAGAAAKHGMLVPAALALLAFAGLGLGSAAWRAAWLLMVLAAAATMAASLYRASRPSH</sequence>
<dbReference type="KEGG" id="pais:PFX98_13655"/>
<dbReference type="Proteomes" id="UP001177769">
    <property type="component" value="Chromosome"/>
</dbReference>
<feature type="transmembrane region" description="Helical" evidence="6">
    <location>
        <begin position="82"/>
        <end position="107"/>
    </location>
</feature>
<feature type="transmembrane region" description="Helical" evidence="6">
    <location>
        <begin position="454"/>
        <end position="472"/>
    </location>
</feature>
<dbReference type="PANTHER" id="PTHR30250:SF26">
    <property type="entry name" value="PSMA PROTEIN"/>
    <property type="match status" value="1"/>
</dbReference>
<evidence type="ECO:0000256" key="3">
    <source>
        <dbReference type="ARBA" id="ARBA00022692"/>
    </source>
</evidence>
<feature type="transmembrane region" description="Helical" evidence="6">
    <location>
        <begin position="119"/>
        <end position="139"/>
    </location>
</feature>
<organism evidence="7 8">
    <name type="scientific">Paucibacter sediminis</name>
    <dbReference type="NCBI Taxonomy" id="3019553"/>
    <lineage>
        <taxon>Bacteria</taxon>
        <taxon>Pseudomonadati</taxon>
        <taxon>Pseudomonadota</taxon>
        <taxon>Betaproteobacteria</taxon>
        <taxon>Burkholderiales</taxon>
        <taxon>Sphaerotilaceae</taxon>
        <taxon>Roseateles</taxon>
    </lineage>
</organism>
<accession>A0AA95SNQ1</accession>
<feature type="transmembrane region" description="Helical" evidence="6">
    <location>
        <begin position="7"/>
        <end position="29"/>
    </location>
</feature>
<feature type="transmembrane region" description="Helical" evidence="6">
    <location>
        <begin position="151"/>
        <end position="173"/>
    </location>
</feature>
<dbReference type="InterPro" id="IPR050833">
    <property type="entry name" value="Poly_Biosynth_Transport"/>
</dbReference>